<proteinExistence type="inferred from homology"/>
<dbReference type="Pfam" id="PF21906">
    <property type="entry name" value="WHD_NrtR"/>
    <property type="match status" value="1"/>
</dbReference>
<evidence type="ECO:0000259" key="3">
    <source>
        <dbReference type="PROSITE" id="PS51462"/>
    </source>
</evidence>
<accession>A0ABU5HDQ2</accession>
<dbReference type="InterPro" id="IPR054105">
    <property type="entry name" value="WHD_NrtR"/>
</dbReference>
<dbReference type="PROSITE" id="PS51462">
    <property type="entry name" value="NUDIX"/>
    <property type="match status" value="1"/>
</dbReference>
<name>A0ABU5HDQ2_9BACT</name>
<reference evidence="4 5" key="1">
    <citation type="submission" date="2023-12" db="EMBL/GenBank/DDBJ databases">
        <title>the genome sequence of Hyalangium sp. s54d21.</title>
        <authorList>
            <person name="Zhang X."/>
        </authorList>
    </citation>
    <scope>NUCLEOTIDE SEQUENCE [LARGE SCALE GENOMIC DNA]</scope>
    <source>
        <strain evidence="5">s54d21</strain>
    </source>
</reference>
<dbReference type="PROSITE" id="PS00893">
    <property type="entry name" value="NUDIX_BOX"/>
    <property type="match status" value="1"/>
</dbReference>
<evidence type="ECO:0000256" key="2">
    <source>
        <dbReference type="RuleBase" id="RU003476"/>
    </source>
</evidence>
<dbReference type="PANTHER" id="PTHR43736:SF4">
    <property type="entry name" value="SLR1690 PROTEIN"/>
    <property type="match status" value="1"/>
</dbReference>
<dbReference type="Pfam" id="PF00293">
    <property type="entry name" value="NUDIX"/>
    <property type="match status" value="1"/>
</dbReference>
<organism evidence="4 5">
    <name type="scientific">Hyalangium rubrum</name>
    <dbReference type="NCBI Taxonomy" id="3103134"/>
    <lineage>
        <taxon>Bacteria</taxon>
        <taxon>Pseudomonadati</taxon>
        <taxon>Myxococcota</taxon>
        <taxon>Myxococcia</taxon>
        <taxon>Myxococcales</taxon>
        <taxon>Cystobacterineae</taxon>
        <taxon>Archangiaceae</taxon>
        <taxon>Hyalangium</taxon>
    </lineage>
</organism>
<dbReference type="InterPro" id="IPR015797">
    <property type="entry name" value="NUDIX_hydrolase-like_dom_sf"/>
</dbReference>
<dbReference type="Proteomes" id="UP001291309">
    <property type="component" value="Unassembled WGS sequence"/>
</dbReference>
<dbReference type="InterPro" id="IPR036388">
    <property type="entry name" value="WH-like_DNA-bd_sf"/>
</dbReference>
<dbReference type="CDD" id="cd18873">
    <property type="entry name" value="NUDIX_NadM_like"/>
    <property type="match status" value="1"/>
</dbReference>
<keyword evidence="5" id="KW-1185">Reference proteome</keyword>
<dbReference type="InterPro" id="IPR036390">
    <property type="entry name" value="WH_DNA-bd_sf"/>
</dbReference>
<dbReference type="SUPFAM" id="SSF55811">
    <property type="entry name" value="Nudix"/>
    <property type="match status" value="1"/>
</dbReference>
<dbReference type="InterPro" id="IPR020476">
    <property type="entry name" value="Nudix_hydrolase"/>
</dbReference>
<evidence type="ECO:0000313" key="5">
    <source>
        <dbReference type="Proteomes" id="UP001291309"/>
    </source>
</evidence>
<dbReference type="EMBL" id="JAXIVS010000010">
    <property type="protein sequence ID" value="MDY7230230.1"/>
    <property type="molecule type" value="Genomic_DNA"/>
</dbReference>
<gene>
    <name evidence="4" type="ORF">SYV04_27790</name>
</gene>
<protein>
    <submittedName>
        <fullName evidence="4">NUDIX domain-containing protein</fullName>
    </submittedName>
</protein>
<evidence type="ECO:0000256" key="1">
    <source>
        <dbReference type="ARBA" id="ARBA00022801"/>
    </source>
</evidence>
<feature type="domain" description="Nudix hydrolase" evidence="3">
    <location>
        <begin position="11"/>
        <end position="143"/>
    </location>
</feature>
<dbReference type="Gene3D" id="1.10.10.10">
    <property type="entry name" value="Winged helix-like DNA-binding domain superfamily/Winged helix DNA-binding domain"/>
    <property type="match status" value="1"/>
</dbReference>
<dbReference type="InterPro" id="IPR020084">
    <property type="entry name" value="NUDIX_hydrolase_CS"/>
</dbReference>
<sequence length="230" mass="26607">MSHTYEYPRPALTVDCVVFGMDEGDLKVLLIQRGVEPFVGKWALPGGFVRMEESLEDAARRELAEEAGIRPSHLEQLYTFGEPSRDPRGRVVTVAYFALVKLSDHNVVHAATDAREAAWFSVWDTPKLAFDHSDVLATALQRLKGKVRYQPIGFELLPPKFTLTQLQRLYEVILERELDKRNFRKKILSMDLLEELDEVEQDVSHRAARLYRFDHKKYKQLEKAGFNFEL</sequence>
<dbReference type="PANTHER" id="PTHR43736">
    <property type="entry name" value="ADP-RIBOSE PYROPHOSPHATASE"/>
    <property type="match status" value="1"/>
</dbReference>
<comment type="caution">
    <text evidence="4">The sequence shown here is derived from an EMBL/GenBank/DDBJ whole genome shotgun (WGS) entry which is preliminary data.</text>
</comment>
<dbReference type="RefSeq" id="WP_321548951.1">
    <property type="nucleotide sequence ID" value="NZ_JAXIVS010000010.1"/>
</dbReference>
<comment type="similarity">
    <text evidence="2">Belongs to the Nudix hydrolase family.</text>
</comment>
<keyword evidence="1 2" id="KW-0378">Hydrolase</keyword>
<dbReference type="PRINTS" id="PR00502">
    <property type="entry name" value="NUDIXFAMILY"/>
</dbReference>
<dbReference type="SUPFAM" id="SSF46785">
    <property type="entry name" value="Winged helix' DNA-binding domain"/>
    <property type="match status" value="1"/>
</dbReference>
<dbReference type="Gene3D" id="3.90.79.10">
    <property type="entry name" value="Nucleoside Triphosphate Pyrophosphohydrolase"/>
    <property type="match status" value="1"/>
</dbReference>
<dbReference type="InterPro" id="IPR000086">
    <property type="entry name" value="NUDIX_hydrolase_dom"/>
</dbReference>
<evidence type="ECO:0000313" key="4">
    <source>
        <dbReference type="EMBL" id="MDY7230230.1"/>
    </source>
</evidence>